<gene>
    <name evidence="2" type="ORF">COCCADRAFT_109669</name>
</gene>
<dbReference type="GeneID" id="19143943"/>
<dbReference type="EMBL" id="KI964830">
    <property type="protein sequence ID" value="EUC28240.1"/>
    <property type="molecule type" value="Genomic_DNA"/>
</dbReference>
<dbReference type="AlphaFoldDB" id="W6XSH5"/>
<proteinExistence type="predicted"/>
<dbReference type="OrthoDB" id="10350284at2759"/>
<name>W6XSH5_COCC2</name>
<reference evidence="2 3" key="1">
    <citation type="journal article" date="2013" name="PLoS Genet.">
        <title>Comparative genome structure, secondary metabolite, and effector coding capacity across Cochliobolus pathogens.</title>
        <authorList>
            <person name="Condon B.J."/>
            <person name="Leng Y."/>
            <person name="Wu D."/>
            <person name="Bushley K.E."/>
            <person name="Ohm R.A."/>
            <person name="Otillar R."/>
            <person name="Martin J."/>
            <person name="Schackwitz W."/>
            <person name="Grimwood J."/>
            <person name="MohdZainudin N."/>
            <person name="Xue C."/>
            <person name="Wang R."/>
            <person name="Manning V.A."/>
            <person name="Dhillon B."/>
            <person name="Tu Z.J."/>
            <person name="Steffenson B.J."/>
            <person name="Salamov A."/>
            <person name="Sun H."/>
            <person name="Lowry S."/>
            <person name="LaButti K."/>
            <person name="Han J."/>
            <person name="Copeland A."/>
            <person name="Lindquist E."/>
            <person name="Barry K."/>
            <person name="Schmutz J."/>
            <person name="Baker S.E."/>
            <person name="Ciuffetti L.M."/>
            <person name="Grigoriev I.V."/>
            <person name="Zhong S."/>
            <person name="Turgeon B.G."/>
        </authorList>
    </citation>
    <scope>NUCLEOTIDE SEQUENCE [LARGE SCALE GENOMIC DNA]</scope>
    <source>
        <strain evidence="2 3">26-R-13</strain>
    </source>
</reference>
<organism evidence="2 3">
    <name type="scientific">Cochliobolus carbonum (strain 26-R-13)</name>
    <name type="common">Maize leaf spot fungus</name>
    <name type="synonym">Bipolaris zeicola</name>
    <dbReference type="NCBI Taxonomy" id="930089"/>
    <lineage>
        <taxon>Eukaryota</taxon>
        <taxon>Fungi</taxon>
        <taxon>Dikarya</taxon>
        <taxon>Ascomycota</taxon>
        <taxon>Pezizomycotina</taxon>
        <taxon>Dothideomycetes</taxon>
        <taxon>Pleosporomycetidae</taxon>
        <taxon>Pleosporales</taxon>
        <taxon>Pleosporineae</taxon>
        <taxon>Pleosporaceae</taxon>
        <taxon>Bipolaris</taxon>
    </lineage>
</organism>
<feature type="region of interest" description="Disordered" evidence="1">
    <location>
        <begin position="69"/>
        <end position="93"/>
    </location>
</feature>
<evidence type="ECO:0000256" key="1">
    <source>
        <dbReference type="SAM" id="MobiDB-lite"/>
    </source>
</evidence>
<feature type="compositionally biased region" description="Polar residues" evidence="1">
    <location>
        <begin position="73"/>
        <end position="93"/>
    </location>
</feature>
<protein>
    <submittedName>
        <fullName evidence="2">Uncharacterized protein</fullName>
    </submittedName>
</protein>
<evidence type="ECO:0000313" key="3">
    <source>
        <dbReference type="Proteomes" id="UP000053841"/>
    </source>
</evidence>
<dbReference type="KEGG" id="bze:COCCADRAFT_109669"/>
<accession>W6XSH5</accession>
<evidence type="ECO:0000313" key="2">
    <source>
        <dbReference type="EMBL" id="EUC28240.1"/>
    </source>
</evidence>
<dbReference type="HOGENOM" id="CLU_1796291_0_0_1"/>
<keyword evidence="3" id="KW-1185">Reference proteome</keyword>
<dbReference type="Proteomes" id="UP000053841">
    <property type="component" value="Unassembled WGS sequence"/>
</dbReference>
<dbReference type="RefSeq" id="XP_007717448.1">
    <property type="nucleotide sequence ID" value="XM_007719258.1"/>
</dbReference>
<sequence>MNIAPETPKCIHYSQIERKYYFWNSKCPDHIQFLEWNSKHINQVRSTISDPEIQDIIEKAREMIQWLAPESQPKLSSQPPTSRQQAILPESNASLSSVRLVTVKQEHAHRPPTTYPPTPRFSHSMPPWEHLTCKDFEQTPERFRSDLHALLN</sequence>